<dbReference type="Proteomes" id="UP001597297">
    <property type="component" value="Unassembled WGS sequence"/>
</dbReference>
<feature type="binding site" evidence="2">
    <location>
        <position position="290"/>
    </location>
    <ligand>
        <name>substrate</name>
    </ligand>
</feature>
<comment type="miscellaneous">
    <text evidence="2">Reaction mechanism of ThiL seems to utilize a direct, inline transfer of the gamma-phosphate of ATP to TMP rather than a phosphorylated enzyme intermediate.</text>
</comment>
<dbReference type="HAMAP" id="MF_02128">
    <property type="entry name" value="TMP_kinase"/>
    <property type="match status" value="1"/>
</dbReference>
<comment type="pathway">
    <text evidence="2">Cofactor biosynthesis; thiamine diphosphate biosynthesis; thiamine diphosphate from thiamine phosphate: step 1/1.</text>
</comment>
<dbReference type="GO" id="GO:0016301">
    <property type="term" value="F:kinase activity"/>
    <property type="evidence" value="ECO:0007669"/>
    <property type="project" value="UniProtKB-KW"/>
</dbReference>
<keyword evidence="2" id="KW-0479">Metal-binding</keyword>
<feature type="binding site" evidence="2">
    <location>
        <position position="153"/>
    </location>
    <ligand>
        <name>ATP</name>
        <dbReference type="ChEBI" id="CHEBI:30616"/>
    </ligand>
</feature>
<evidence type="ECO:0000313" key="5">
    <source>
        <dbReference type="Proteomes" id="UP001597297"/>
    </source>
</evidence>
<feature type="binding site" evidence="2">
    <location>
        <position position="77"/>
    </location>
    <ligand>
        <name>Mg(2+)</name>
        <dbReference type="ChEBI" id="CHEBI:18420"/>
        <label>3</label>
    </ligand>
</feature>
<evidence type="ECO:0000256" key="2">
    <source>
        <dbReference type="HAMAP-Rule" id="MF_02128"/>
    </source>
</evidence>
<feature type="binding site" evidence="2">
    <location>
        <position position="49"/>
    </location>
    <ligand>
        <name>Mg(2+)</name>
        <dbReference type="ChEBI" id="CHEBI:18420"/>
        <label>2</label>
    </ligand>
</feature>
<dbReference type="CDD" id="cd02194">
    <property type="entry name" value="ThiL"/>
    <property type="match status" value="1"/>
</dbReference>
<dbReference type="PANTHER" id="PTHR30270:SF0">
    <property type="entry name" value="THIAMINE-MONOPHOSPHATE KINASE"/>
    <property type="match status" value="1"/>
</dbReference>
<feature type="domain" description="PurM-like N-terminal" evidence="3">
    <location>
        <begin position="30"/>
        <end position="144"/>
    </location>
</feature>
<dbReference type="RefSeq" id="WP_377094503.1">
    <property type="nucleotide sequence ID" value="NZ_JBHSJM010000001.1"/>
</dbReference>
<feature type="binding site" evidence="2">
    <location>
        <position position="77"/>
    </location>
    <ligand>
        <name>Mg(2+)</name>
        <dbReference type="ChEBI" id="CHEBI:18420"/>
        <label>4</label>
    </ligand>
</feature>
<dbReference type="InterPro" id="IPR036676">
    <property type="entry name" value="PurM-like_C_sf"/>
</dbReference>
<keyword evidence="5" id="KW-1185">Reference proteome</keyword>
<dbReference type="PIRSF" id="PIRSF005303">
    <property type="entry name" value="Thiam_monoph_kin"/>
    <property type="match status" value="1"/>
</dbReference>
<protein>
    <recommendedName>
        <fullName evidence="2">Thiamine-monophosphate kinase</fullName>
        <shortName evidence="2">TMP kinase</shortName>
        <shortName evidence="2">Thiamine-phosphate kinase</shortName>
        <ecNumber evidence="2">2.7.4.16</ecNumber>
    </recommendedName>
</protein>
<comment type="caution">
    <text evidence="4">The sequence shown here is derived from an EMBL/GenBank/DDBJ whole genome shotgun (WGS) entry which is preliminary data.</text>
</comment>
<dbReference type="InterPro" id="IPR006283">
    <property type="entry name" value="ThiL-like"/>
</dbReference>
<dbReference type="InterPro" id="IPR016188">
    <property type="entry name" value="PurM-like_N"/>
</dbReference>
<comment type="catalytic activity">
    <reaction evidence="2">
        <text>thiamine phosphate + ATP = thiamine diphosphate + ADP</text>
        <dbReference type="Rhea" id="RHEA:15913"/>
        <dbReference type="ChEBI" id="CHEBI:30616"/>
        <dbReference type="ChEBI" id="CHEBI:37575"/>
        <dbReference type="ChEBI" id="CHEBI:58937"/>
        <dbReference type="ChEBI" id="CHEBI:456216"/>
        <dbReference type="EC" id="2.7.4.16"/>
    </reaction>
</comment>
<feature type="binding site" evidence="2">
    <location>
        <position position="77"/>
    </location>
    <ligand>
        <name>Mg(2+)</name>
        <dbReference type="ChEBI" id="CHEBI:18420"/>
        <label>2</label>
    </ligand>
</feature>
<organism evidence="4 5">
    <name type="scientific">Rubritalea spongiae</name>
    <dbReference type="NCBI Taxonomy" id="430797"/>
    <lineage>
        <taxon>Bacteria</taxon>
        <taxon>Pseudomonadati</taxon>
        <taxon>Verrucomicrobiota</taxon>
        <taxon>Verrucomicrobiia</taxon>
        <taxon>Verrucomicrobiales</taxon>
        <taxon>Rubritaleaceae</taxon>
        <taxon>Rubritalea</taxon>
    </lineage>
</organism>
<dbReference type="SUPFAM" id="SSF55326">
    <property type="entry name" value="PurM N-terminal domain-like"/>
    <property type="match status" value="1"/>
</dbReference>
<feature type="binding site" evidence="2">
    <location>
        <position position="107"/>
    </location>
    <ligand>
        <name>ATP</name>
        <dbReference type="ChEBI" id="CHEBI:30616"/>
    </ligand>
</feature>
<name>A0ABW5E1D9_9BACT</name>
<reference evidence="5" key="1">
    <citation type="journal article" date="2019" name="Int. J. Syst. Evol. Microbiol.">
        <title>The Global Catalogue of Microorganisms (GCM) 10K type strain sequencing project: providing services to taxonomists for standard genome sequencing and annotation.</title>
        <authorList>
            <consortium name="The Broad Institute Genomics Platform"/>
            <consortium name="The Broad Institute Genome Sequencing Center for Infectious Disease"/>
            <person name="Wu L."/>
            <person name="Ma J."/>
        </authorList>
    </citation>
    <scope>NUCLEOTIDE SEQUENCE [LARGE SCALE GENOMIC DNA]</scope>
    <source>
        <strain evidence="5">JCM 16545</strain>
    </source>
</reference>
<keyword evidence="2" id="KW-0547">Nucleotide-binding</keyword>
<accession>A0ABW5E1D9</accession>
<sequence>MTLGESSEDQIIERICSQLTQRSDILVGPGDDCAVVQLENGALQLQKTDCVVEGVHFYPEEMAERVGWKAMARVVSDIAAMGGTPSSMLVTLILRSDTKLAWLEALYQGIQNCANTFDFSIVGGETSSAPKDSANMLSIAGTGNVTKDNLILRSTANQGDTIFVTGRLGGSLTGKHLDFTPRVKESQWLANHCKPSAMMDLSDGLAKDLPRLAKLSNLGFLLDPQTLPISPNCTVEQALGDGEDYELLFTLPTQQVEYLLSNWPGDLTPLTQIGILEQRSETNTALDGGWDHFY</sequence>
<comment type="function">
    <text evidence="2">Catalyzes the ATP-dependent phosphorylation of thiamine-monophosphate (TMP) to form thiamine-pyrophosphate (TPP), the active form of vitamin B1.</text>
</comment>
<dbReference type="Gene3D" id="3.90.650.10">
    <property type="entry name" value="PurM-like C-terminal domain"/>
    <property type="match status" value="1"/>
</dbReference>
<feature type="binding site" evidence="2">
    <location>
        <position position="200"/>
    </location>
    <ligand>
        <name>Mg(2+)</name>
        <dbReference type="ChEBI" id="CHEBI:18420"/>
        <label>3</label>
    </ligand>
</feature>
<feature type="binding site" evidence="2">
    <location>
        <position position="48"/>
    </location>
    <ligand>
        <name>Mg(2+)</name>
        <dbReference type="ChEBI" id="CHEBI:18420"/>
        <label>1</label>
    </ligand>
</feature>
<feature type="binding site" evidence="2">
    <location>
        <position position="32"/>
    </location>
    <ligand>
        <name>Mg(2+)</name>
        <dbReference type="ChEBI" id="CHEBI:18420"/>
        <label>4</label>
    </ligand>
</feature>
<feature type="binding site" evidence="2">
    <location>
        <position position="32"/>
    </location>
    <ligand>
        <name>Mg(2+)</name>
        <dbReference type="ChEBI" id="CHEBI:18420"/>
        <label>3</label>
    </ligand>
</feature>
<comment type="similarity">
    <text evidence="2">Belongs to the thiamine-monophosphate kinase family.</text>
</comment>
<keyword evidence="2" id="KW-0067">ATP-binding</keyword>
<dbReference type="EC" id="2.7.4.16" evidence="2"/>
<dbReference type="Gene3D" id="3.30.1330.10">
    <property type="entry name" value="PurM-like, N-terminal domain"/>
    <property type="match status" value="1"/>
</dbReference>
<dbReference type="Pfam" id="PF00586">
    <property type="entry name" value="AIRS"/>
    <property type="match status" value="1"/>
</dbReference>
<evidence type="ECO:0000256" key="1">
    <source>
        <dbReference type="ARBA" id="ARBA00022977"/>
    </source>
</evidence>
<dbReference type="InterPro" id="IPR036921">
    <property type="entry name" value="PurM-like_N_sf"/>
</dbReference>
<feature type="binding site" evidence="2">
    <location>
        <position position="202"/>
    </location>
    <ligand>
        <name>ATP</name>
        <dbReference type="ChEBI" id="CHEBI:30616"/>
    </ligand>
</feature>
<keyword evidence="2" id="KW-0460">Magnesium</keyword>
<comment type="caution">
    <text evidence="2">Lacks conserved residue(s) required for the propagation of feature annotation.</text>
</comment>
<keyword evidence="2 4" id="KW-0418">Kinase</keyword>
<feature type="binding site" evidence="2">
    <location>
        <position position="56"/>
    </location>
    <ligand>
        <name>substrate</name>
    </ligand>
</feature>
<feature type="binding site" evidence="2">
    <location>
        <position position="243"/>
    </location>
    <ligand>
        <name>substrate</name>
    </ligand>
</feature>
<evidence type="ECO:0000313" key="4">
    <source>
        <dbReference type="EMBL" id="MFD2276161.1"/>
    </source>
</evidence>
<dbReference type="SUPFAM" id="SSF56042">
    <property type="entry name" value="PurM C-terminal domain-like"/>
    <property type="match status" value="1"/>
</dbReference>
<keyword evidence="2" id="KW-0808">Transferase</keyword>
<keyword evidence="1 2" id="KW-0784">Thiamine biosynthesis</keyword>
<proteinExistence type="inferred from homology"/>
<dbReference type="EMBL" id="JBHUJC010000020">
    <property type="protein sequence ID" value="MFD2276161.1"/>
    <property type="molecule type" value="Genomic_DNA"/>
</dbReference>
<dbReference type="PANTHER" id="PTHR30270">
    <property type="entry name" value="THIAMINE-MONOPHOSPHATE KINASE"/>
    <property type="match status" value="1"/>
</dbReference>
<evidence type="ECO:0000259" key="3">
    <source>
        <dbReference type="Pfam" id="PF00586"/>
    </source>
</evidence>
<gene>
    <name evidence="2" type="primary">thiL</name>
    <name evidence="4" type="ORF">ACFSQZ_06760</name>
</gene>
<feature type="binding site" evidence="2">
    <location>
        <position position="203"/>
    </location>
    <ligand>
        <name>Mg(2+)</name>
        <dbReference type="ChEBI" id="CHEBI:18420"/>
        <label>5</label>
    </ligand>
</feature>
<feature type="binding site" evidence="2">
    <location>
        <position position="49"/>
    </location>
    <ligand>
        <name>Mg(2+)</name>
        <dbReference type="ChEBI" id="CHEBI:18420"/>
        <label>1</label>
    </ligand>
</feature>